<dbReference type="Proteomes" id="UP000235162">
    <property type="component" value="Unassembled WGS sequence"/>
</dbReference>
<proteinExistence type="predicted"/>
<evidence type="ECO:0000313" key="1">
    <source>
        <dbReference type="EMBL" id="PLW87999.1"/>
    </source>
</evidence>
<dbReference type="EMBL" id="PKUR01000001">
    <property type="protein sequence ID" value="PLW87999.1"/>
    <property type="molecule type" value="Genomic_DNA"/>
</dbReference>
<accession>A0AAP8MHX3</accession>
<evidence type="ECO:0000313" key="2">
    <source>
        <dbReference type="Proteomes" id="UP000235162"/>
    </source>
</evidence>
<keyword evidence="2" id="KW-1185">Reference proteome</keyword>
<sequence length="85" mass="9557">MKTQWALRTFSIPIAMEQHNQRHRPSIGRLRNKHMGITRLGTNDMAGSSRILSSGFAALSPLSKDAEREQCKADDGGHWLEWNGP</sequence>
<organism evidence="1 2">
    <name type="scientific">Halioglobus japonicus</name>
    <dbReference type="NCBI Taxonomy" id="930805"/>
    <lineage>
        <taxon>Bacteria</taxon>
        <taxon>Pseudomonadati</taxon>
        <taxon>Pseudomonadota</taxon>
        <taxon>Gammaproteobacteria</taxon>
        <taxon>Cellvibrionales</taxon>
        <taxon>Halieaceae</taxon>
        <taxon>Halioglobus</taxon>
    </lineage>
</organism>
<name>A0AAP8MHX3_9GAMM</name>
<reference evidence="1 2" key="1">
    <citation type="submission" date="2018-01" db="EMBL/GenBank/DDBJ databases">
        <title>The draft genome sequence of Halioglobus japonicus S1-36.</title>
        <authorList>
            <person name="Du Z.-J."/>
            <person name="Shi M.-J."/>
        </authorList>
    </citation>
    <scope>NUCLEOTIDE SEQUENCE [LARGE SCALE GENOMIC DNA]</scope>
    <source>
        <strain evidence="1 2">S1-36</strain>
    </source>
</reference>
<gene>
    <name evidence="1" type="ORF">C0029_05405</name>
</gene>
<protein>
    <submittedName>
        <fullName evidence="1">Uncharacterized protein</fullName>
    </submittedName>
</protein>
<dbReference type="AlphaFoldDB" id="A0AAP8MHX3"/>
<comment type="caution">
    <text evidence="1">The sequence shown here is derived from an EMBL/GenBank/DDBJ whole genome shotgun (WGS) entry which is preliminary data.</text>
</comment>